<protein>
    <submittedName>
        <fullName evidence="1">Uncharacterized protein</fullName>
    </submittedName>
</protein>
<sequence length="66" mass="7317">MVKLHRNARSRVTADNVSGTGGGPLLLAICGSTRYVARDKDQTNSSLSWDIKPTRTSLRRLPVFFQ</sequence>
<name>A0A5B7EH80_PORTR</name>
<reference evidence="1 2" key="1">
    <citation type="submission" date="2019-05" db="EMBL/GenBank/DDBJ databases">
        <title>Another draft genome of Portunus trituberculatus and its Hox gene families provides insights of decapod evolution.</title>
        <authorList>
            <person name="Jeong J.-H."/>
            <person name="Song I."/>
            <person name="Kim S."/>
            <person name="Choi T."/>
            <person name="Kim D."/>
            <person name="Ryu S."/>
            <person name="Kim W."/>
        </authorList>
    </citation>
    <scope>NUCLEOTIDE SEQUENCE [LARGE SCALE GENOMIC DNA]</scope>
    <source>
        <tissue evidence="1">Muscle</tissue>
    </source>
</reference>
<gene>
    <name evidence="1" type="ORF">E2C01_026106</name>
</gene>
<dbReference type="Proteomes" id="UP000324222">
    <property type="component" value="Unassembled WGS sequence"/>
</dbReference>
<accession>A0A5B7EH80</accession>
<comment type="caution">
    <text evidence="1">The sequence shown here is derived from an EMBL/GenBank/DDBJ whole genome shotgun (WGS) entry which is preliminary data.</text>
</comment>
<dbReference type="AlphaFoldDB" id="A0A5B7EH80"/>
<proteinExistence type="predicted"/>
<keyword evidence="2" id="KW-1185">Reference proteome</keyword>
<evidence type="ECO:0000313" key="2">
    <source>
        <dbReference type="Proteomes" id="UP000324222"/>
    </source>
</evidence>
<dbReference type="EMBL" id="VSRR010002693">
    <property type="protein sequence ID" value="MPC32778.1"/>
    <property type="molecule type" value="Genomic_DNA"/>
</dbReference>
<evidence type="ECO:0000313" key="1">
    <source>
        <dbReference type="EMBL" id="MPC32778.1"/>
    </source>
</evidence>
<organism evidence="1 2">
    <name type="scientific">Portunus trituberculatus</name>
    <name type="common">Swimming crab</name>
    <name type="synonym">Neptunus trituberculatus</name>
    <dbReference type="NCBI Taxonomy" id="210409"/>
    <lineage>
        <taxon>Eukaryota</taxon>
        <taxon>Metazoa</taxon>
        <taxon>Ecdysozoa</taxon>
        <taxon>Arthropoda</taxon>
        <taxon>Crustacea</taxon>
        <taxon>Multicrustacea</taxon>
        <taxon>Malacostraca</taxon>
        <taxon>Eumalacostraca</taxon>
        <taxon>Eucarida</taxon>
        <taxon>Decapoda</taxon>
        <taxon>Pleocyemata</taxon>
        <taxon>Brachyura</taxon>
        <taxon>Eubrachyura</taxon>
        <taxon>Portunoidea</taxon>
        <taxon>Portunidae</taxon>
        <taxon>Portuninae</taxon>
        <taxon>Portunus</taxon>
    </lineage>
</organism>